<feature type="compositionally biased region" description="Basic and acidic residues" evidence="5">
    <location>
        <begin position="138"/>
        <end position="154"/>
    </location>
</feature>
<feature type="compositionally biased region" description="Basic and acidic residues" evidence="5">
    <location>
        <begin position="166"/>
        <end position="176"/>
    </location>
</feature>
<feature type="compositionally biased region" description="Basic and acidic residues" evidence="5">
    <location>
        <begin position="802"/>
        <end position="811"/>
    </location>
</feature>
<name>A0AAJ6ZAP4_PAPXU</name>
<feature type="compositionally biased region" description="Basic residues" evidence="5">
    <location>
        <begin position="646"/>
        <end position="656"/>
    </location>
</feature>
<dbReference type="Pfam" id="PF01753">
    <property type="entry name" value="zf-MYND"/>
    <property type="match status" value="1"/>
</dbReference>
<feature type="compositionally biased region" description="Basic and acidic residues" evidence="5">
    <location>
        <begin position="12"/>
        <end position="28"/>
    </location>
</feature>
<feature type="region of interest" description="Disordered" evidence="5">
    <location>
        <begin position="435"/>
        <end position="488"/>
    </location>
</feature>
<keyword evidence="3" id="KW-0862">Zinc</keyword>
<feature type="compositionally biased region" description="Basic and acidic residues" evidence="5">
    <location>
        <begin position="57"/>
        <end position="68"/>
    </location>
</feature>
<feature type="compositionally biased region" description="Polar residues" evidence="5">
    <location>
        <begin position="776"/>
        <end position="787"/>
    </location>
</feature>
<dbReference type="PROSITE" id="PS50865">
    <property type="entry name" value="ZF_MYND_2"/>
    <property type="match status" value="1"/>
</dbReference>
<feature type="compositionally biased region" description="Basic and acidic residues" evidence="5">
    <location>
        <begin position="625"/>
        <end position="635"/>
    </location>
</feature>
<feature type="compositionally biased region" description="Polar residues" evidence="5">
    <location>
        <begin position="362"/>
        <end position="371"/>
    </location>
</feature>
<feature type="region of interest" description="Disordered" evidence="5">
    <location>
        <begin position="57"/>
        <end position="296"/>
    </location>
</feature>
<feature type="compositionally biased region" description="Basic and acidic residues" evidence="5">
    <location>
        <begin position="114"/>
        <end position="130"/>
    </location>
</feature>
<feature type="compositionally biased region" description="Basic and acidic residues" evidence="5">
    <location>
        <begin position="254"/>
        <end position="264"/>
    </location>
</feature>
<feature type="compositionally biased region" description="Basic and acidic residues" evidence="5">
    <location>
        <begin position="680"/>
        <end position="705"/>
    </location>
</feature>
<feature type="compositionally biased region" description="Polar residues" evidence="5">
    <location>
        <begin position="474"/>
        <end position="486"/>
    </location>
</feature>
<dbReference type="Proteomes" id="UP000694872">
    <property type="component" value="Unplaced"/>
</dbReference>
<feature type="compositionally biased region" description="Polar residues" evidence="5">
    <location>
        <begin position="513"/>
        <end position="524"/>
    </location>
</feature>
<proteinExistence type="predicted"/>
<evidence type="ECO:0000256" key="3">
    <source>
        <dbReference type="ARBA" id="ARBA00022833"/>
    </source>
</evidence>
<protein>
    <submittedName>
        <fullName evidence="7">Intracellular protein transport protein USO1</fullName>
    </submittedName>
</protein>
<feature type="region of interest" description="Disordered" evidence="5">
    <location>
        <begin position="1"/>
        <end position="42"/>
    </location>
</feature>
<feature type="compositionally biased region" description="Basic and acidic residues" evidence="5">
    <location>
        <begin position="588"/>
        <end position="606"/>
    </location>
</feature>
<feature type="region of interest" description="Disordered" evidence="5">
    <location>
        <begin position="507"/>
        <end position="547"/>
    </location>
</feature>
<keyword evidence="1" id="KW-0479">Metal-binding</keyword>
<feature type="compositionally biased region" description="Polar residues" evidence="5">
    <location>
        <begin position="277"/>
        <end position="287"/>
    </location>
</feature>
<feature type="region of interest" description="Disordered" evidence="5">
    <location>
        <begin position="588"/>
        <end position="706"/>
    </location>
</feature>
<evidence type="ECO:0000256" key="2">
    <source>
        <dbReference type="ARBA" id="ARBA00022771"/>
    </source>
</evidence>
<dbReference type="InterPro" id="IPR046824">
    <property type="entry name" value="Mss51-like_C"/>
</dbReference>
<feature type="region of interest" description="Disordered" evidence="5">
    <location>
        <begin position="749"/>
        <end position="816"/>
    </location>
</feature>
<reference evidence="7" key="1">
    <citation type="submission" date="2025-08" db="UniProtKB">
        <authorList>
            <consortium name="RefSeq"/>
        </authorList>
    </citation>
    <scope>IDENTIFICATION</scope>
</reference>
<evidence type="ECO:0000256" key="5">
    <source>
        <dbReference type="SAM" id="MobiDB-lite"/>
    </source>
</evidence>
<feature type="compositionally biased region" description="Polar residues" evidence="5">
    <location>
        <begin position="221"/>
        <end position="240"/>
    </location>
</feature>
<dbReference type="GO" id="GO:0008270">
    <property type="term" value="F:zinc ion binding"/>
    <property type="evidence" value="ECO:0007669"/>
    <property type="project" value="UniProtKB-KW"/>
</dbReference>
<dbReference type="PANTHER" id="PTHR28069">
    <property type="entry name" value="GH20023P"/>
    <property type="match status" value="1"/>
</dbReference>
<evidence type="ECO:0000313" key="7">
    <source>
        <dbReference type="RefSeq" id="XP_013168633.1"/>
    </source>
</evidence>
<dbReference type="InterPro" id="IPR002893">
    <property type="entry name" value="Znf_MYND"/>
</dbReference>
<feature type="compositionally biased region" description="Polar residues" evidence="5">
    <location>
        <begin position="1"/>
        <end position="11"/>
    </location>
</feature>
<feature type="compositionally biased region" description="Basic residues" evidence="5">
    <location>
        <begin position="104"/>
        <end position="113"/>
    </location>
</feature>
<dbReference type="PROSITE" id="PS01360">
    <property type="entry name" value="ZF_MYND_1"/>
    <property type="match status" value="1"/>
</dbReference>
<dbReference type="SUPFAM" id="SSF144232">
    <property type="entry name" value="HIT/MYND zinc finger-like"/>
    <property type="match status" value="1"/>
</dbReference>
<keyword evidence="2 4" id="KW-0863">Zinc-finger</keyword>
<dbReference type="KEGG" id="pxu:106118519"/>
<dbReference type="RefSeq" id="XP_013168633.1">
    <property type="nucleotide sequence ID" value="XM_013313179.1"/>
</dbReference>
<evidence type="ECO:0000256" key="4">
    <source>
        <dbReference type="PROSITE-ProRule" id="PRU00134"/>
    </source>
</evidence>
<dbReference type="PANTHER" id="PTHR28069:SF2">
    <property type="entry name" value="GH20023P"/>
    <property type="match status" value="1"/>
</dbReference>
<accession>A0AAJ6ZAP4</accession>
<sequence length="1310" mass="149588">MHKTTTLISTKPRTEVEAKSDVTVEKWPESSLNPTDVTQDKSDVTEALVEEITVKNEEINKDKTEPTKEIPSITDTPVKPKRNKENINLSNVDNPIIDGAVKPSARKNKNKEKKHTEKSDDIVIDIKSDIDLPNPETEIPKQKSPDEEPEFEVKRSKKNKKKKRRHDSERSDKPEEVVSCTAAFEDLIEKKTDNQNIKEEKMDQETSKEQPTECAVDSEVILSTENQNDIMTLQENGNLTNKKKKKGKKQVPQLKDDTQKESNEHTSIQINDDIKTDSSNAAAAQQISEDKPIDKEDAVAISVLKSDTEEIKPKAKIAKPVQKKPVQSSDLKNVETKSTEILEPSRTESNLSHTDEKIKESFTPTNESNLTPIESDIIGQCENVKDLEENTSNIELLDGATEEKLKDKCQKFPIETDKLEIKLESNVGLNIEVQDTNENIKQDGKPNLLEEMPRKDKSKAKRQVKCSETDDYDTGTSDESHYNISDNVFGPRSVSQQLLDDNIQEVTSRHSKSSNIPVPSTIVQDSRETPTRTPTKTPACATDTTHQEKTDLKSKMMEVNKDLEQIRMSLEKSLAELTAMKEKEEKIARNECDVDTSKNNKPEKSTKGINAPIPSKNIKSVQLKTENDSYIDHSDSTTPPISPRRRDQKCRAKKKRREQENVSQTMSVTSESRNTSTNESKCKEKGNSSDERSQQQSSCDKERNKTMSSEVQFEAIENFEDALTSSVDDVEINKTFEIIANELNDDIQNNPQKESFITKPEINITPPLDEEENKGQSKNINPVSQPKNLLGCPNIPVPSNKTDYKKEKNKTPNEQQAKVKIKDLIDAQLDDESLKKSKQCQTDSKIKFIKDKNEIESFSYINNGNEEYVYKYIFRKVFLSSVCHICRKDLKQTRVPCKFCNLLFYCSQKHKDEDWPRHQSLCFAVSTIVHLKDQKHIYSDTQNVSGQNYRLIRMQMILSCEKVLKRKLLPWEQEVLLYPRMCADVTCREWRQTKLMDCDGCGQVSYCIENPEHLPPTHQRWCKPYALYQKLVLHQQEHGRLEPRLPGKVLVDYYNVPDKMNEVLASMYEEKIDMSDVQYAALTQLASAPLTVAFCHQLHRHVITGNTVNAVNGHKRPTFTIHVIGAELQLEADSLGKWEVFLLHLKPGLKELRIALVGHDLNAANLPLDLLGKIRPCENCRVNKRRVTFSFQDKKYHEYWASDDFTIPDIVCAFNPNIHRSSLYNGVEVWSSTMNCIFKQKIPFLITSSTMRELKNDLETIKKNTEVDYKVISEVKLNPFASVRPDRNFVTDDDTPLLFKNYCFSLLCGA</sequence>
<dbReference type="GeneID" id="106118519"/>
<feature type="compositionally biased region" description="Basic and acidic residues" evidence="5">
    <location>
        <begin position="187"/>
        <end position="211"/>
    </location>
</feature>
<feature type="compositionally biased region" description="Basic and acidic residues" evidence="5">
    <location>
        <begin position="332"/>
        <end position="346"/>
    </location>
</feature>
<dbReference type="Gene3D" id="6.10.140.2220">
    <property type="match status" value="1"/>
</dbReference>
<dbReference type="Pfam" id="PF20179">
    <property type="entry name" value="MSS51_C"/>
    <property type="match status" value="1"/>
</dbReference>
<feature type="domain" description="MYND-type" evidence="6">
    <location>
        <begin position="883"/>
        <end position="922"/>
    </location>
</feature>
<feature type="region of interest" description="Disordered" evidence="5">
    <location>
        <begin position="315"/>
        <end position="371"/>
    </location>
</feature>
<feature type="compositionally biased region" description="Low complexity" evidence="5">
    <location>
        <begin position="667"/>
        <end position="679"/>
    </location>
</feature>
<evidence type="ECO:0000259" key="6">
    <source>
        <dbReference type="PROSITE" id="PS50865"/>
    </source>
</evidence>
<feature type="compositionally biased region" description="Basic residues" evidence="5">
    <location>
        <begin position="155"/>
        <end position="165"/>
    </location>
</feature>
<organism evidence="7">
    <name type="scientific">Papilio xuthus</name>
    <name type="common">Asian swallowtail butterfly</name>
    <dbReference type="NCBI Taxonomy" id="66420"/>
    <lineage>
        <taxon>Eukaryota</taxon>
        <taxon>Metazoa</taxon>
        <taxon>Ecdysozoa</taxon>
        <taxon>Arthropoda</taxon>
        <taxon>Hexapoda</taxon>
        <taxon>Insecta</taxon>
        <taxon>Pterygota</taxon>
        <taxon>Neoptera</taxon>
        <taxon>Endopterygota</taxon>
        <taxon>Lepidoptera</taxon>
        <taxon>Glossata</taxon>
        <taxon>Ditrysia</taxon>
        <taxon>Papilionoidea</taxon>
        <taxon>Papilionidae</taxon>
        <taxon>Papilioninae</taxon>
        <taxon>Papilio</taxon>
    </lineage>
</organism>
<evidence type="ECO:0000256" key="1">
    <source>
        <dbReference type="ARBA" id="ARBA00022723"/>
    </source>
</evidence>
<gene>
    <name evidence="7" type="primary">LOC106118519</name>
</gene>